<dbReference type="RefSeq" id="WP_006162170.1">
    <property type="nucleotide sequence ID" value="NZ_AHJE01000093.1"/>
</dbReference>
<dbReference type="Pfam" id="PF05069">
    <property type="entry name" value="Phage_tail_S"/>
    <property type="match status" value="1"/>
</dbReference>
<dbReference type="Proteomes" id="UP000005808">
    <property type="component" value="Unassembled WGS sequence"/>
</dbReference>
<dbReference type="AlphaFoldDB" id="H1SDG2"/>
<protein>
    <submittedName>
        <fullName evidence="1">Phage virion morphogenesis protein</fullName>
    </submittedName>
</protein>
<evidence type="ECO:0000313" key="1">
    <source>
        <dbReference type="EMBL" id="EHP39416.1"/>
    </source>
</evidence>
<comment type="caution">
    <text evidence="1">The sequence shown here is derived from an EMBL/GenBank/DDBJ whole genome shotgun (WGS) entry which is preliminary data.</text>
</comment>
<evidence type="ECO:0000313" key="2">
    <source>
        <dbReference type="Proteomes" id="UP000005808"/>
    </source>
</evidence>
<reference evidence="1 2" key="1">
    <citation type="journal article" date="2012" name="J. Bacteriol.">
        <title>De Novo Genome Project of Cupriavidus basilensis OR16.</title>
        <authorList>
            <person name="Cserhati M."/>
            <person name="Kriszt B."/>
            <person name="Szoboszlay S."/>
            <person name="Toth A."/>
            <person name="Szabo I."/>
            <person name="Tancsics A."/>
            <person name="Nagy I."/>
            <person name="Horvath B."/>
            <person name="Nagy I."/>
            <person name="Kukolya J."/>
        </authorList>
    </citation>
    <scope>NUCLEOTIDE SEQUENCE [LARGE SCALE GENOMIC DNA]</scope>
    <source>
        <strain evidence="1 2">OR16</strain>
    </source>
</reference>
<accession>H1SDG2</accession>
<dbReference type="InterPro" id="IPR006522">
    <property type="entry name" value="Phage_virion_morphogenesis"/>
</dbReference>
<gene>
    <name evidence="1" type="ORF">OR16_31694</name>
</gene>
<dbReference type="PATRIC" id="fig|1127483.3.peg.6324"/>
<dbReference type="EMBL" id="AHJE01000093">
    <property type="protein sequence ID" value="EHP39416.1"/>
    <property type="molecule type" value="Genomic_DNA"/>
</dbReference>
<proteinExistence type="predicted"/>
<sequence>MLRTTVRTDTLDGAAKRLQQVAADHSPITRQIAGIMLHAVQENFQQGGRPRWAGLKAPRATPERVRRHLKMGRGILASGAWSIKVAGRIAGSMNSHQVLQDTGRLVKSITSYSDANTAVVGTNVVYAAIHNFGGKTKPHVIRPRYKKALSFNGIVRKAVRHPGSDIPARPFLTLTALDEDKILSAVHSYLLGLL</sequence>
<dbReference type="OrthoDB" id="2081253at2"/>
<name>H1SDG2_9BURK</name>
<organism evidence="1 2">
    <name type="scientific">Cupriavidus basilensis OR16</name>
    <dbReference type="NCBI Taxonomy" id="1127483"/>
    <lineage>
        <taxon>Bacteria</taxon>
        <taxon>Pseudomonadati</taxon>
        <taxon>Pseudomonadota</taxon>
        <taxon>Betaproteobacteria</taxon>
        <taxon>Burkholderiales</taxon>
        <taxon>Burkholderiaceae</taxon>
        <taxon>Cupriavidus</taxon>
    </lineage>
</organism>